<dbReference type="AlphaFoldDB" id="A0A1K1TJQ6"/>
<gene>
    <name evidence="6" type="ORF">SAMN02745752_00197</name>
</gene>
<evidence type="ECO:0000256" key="3">
    <source>
        <dbReference type="SAM" id="MobiDB-lite"/>
    </source>
</evidence>
<feature type="domain" description="GGDEF" evidence="5">
    <location>
        <begin position="360"/>
        <end position="496"/>
    </location>
</feature>
<dbReference type="EMBL" id="FPJW01000001">
    <property type="protein sequence ID" value="SFX00961.1"/>
    <property type="molecule type" value="Genomic_DNA"/>
</dbReference>
<sequence>MMHPAYAASSVTSPTHIRWFYAWLVLLPLMLSTLPAWSAESAATPPVRMCIDPDWEPLERLTPEGEFIGIAADLLDMIFARVGLDYEVQPSRDWDESLAMAQVGDCDALALLNQTEARSLWLIFTEPYLTDPNVIIARSDHPYVRSLQGMAGSRVALPSGTSIMERVRRDFPDLTVIPVASEFEAFDLIDKGLADFTIRSLTVAAYTIRKEGWFNLRIVGAIPEYRNQLRIGLLPEHQAVRDQLNLAIATLTEQEVQAVLNRHIHIEVNQPRNLGVILVILAASLLGMGLLLAFGLHQYHSGQRLLKLKHQLERTLEAKDEAEAQMHFLARHDSLTGIANRLQLMERLDVQLAQAQRYSHSLAVIFIDLNGFKPVNDTWGHEVGDQLLKAVAQRLQHQLRSTDLLARIGGDEFVVLLPEISNPDEPARVMDKLAAAVAEPFMLNTITLNISASLGLATYPDDGESASELLQHADKAMYRHKAENRQNQNQKQSADPD</sequence>
<dbReference type="STRING" id="1122209.SAMN02745752_00197"/>
<keyword evidence="7" id="KW-1185">Reference proteome</keyword>
<name>A0A1K1TJQ6_9GAMM</name>
<dbReference type="Pfam" id="PF00990">
    <property type="entry name" value="GGDEF"/>
    <property type="match status" value="1"/>
</dbReference>
<feature type="region of interest" description="Disordered" evidence="3">
    <location>
        <begin position="477"/>
        <end position="497"/>
    </location>
</feature>
<dbReference type="InterPro" id="IPR043128">
    <property type="entry name" value="Rev_trsase/Diguanyl_cyclase"/>
</dbReference>
<reference evidence="6 7" key="1">
    <citation type="submission" date="2016-11" db="EMBL/GenBank/DDBJ databases">
        <authorList>
            <person name="Jaros S."/>
            <person name="Januszkiewicz K."/>
            <person name="Wedrychowicz H."/>
        </authorList>
    </citation>
    <scope>NUCLEOTIDE SEQUENCE [LARGE SCALE GENOMIC DNA]</scope>
    <source>
        <strain evidence="6 7">DSM 21637</strain>
    </source>
</reference>
<dbReference type="PANTHER" id="PTHR46663">
    <property type="entry name" value="DIGUANYLATE CYCLASE DGCT-RELATED"/>
    <property type="match status" value="1"/>
</dbReference>
<feature type="transmembrane region" description="Helical" evidence="4">
    <location>
        <begin position="274"/>
        <end position="296"/>
    </location>
</feature>
<dbReference type="PANTHER" id="PTHR46663:SF2">
    <property type="entry name" value="GGDEF DOMAIN-CONTAINING PROTEIN"/>
    <property type="match status" value="1"/>
</dbReference>
<protein>
    <submittedName>
        <fullName evidence="6">Periplasmic/7TM domain sensor diguanylate cyclase</fullName>
    </submittedName>
</protein>
<keyword evidence="2" id="KW-0175">Coiled coil</keyword>
<evidence type="ECO:0000256" key="1">
    <source>
        <dbReference type="ARBA" id="ARBA00001946"/>
    </source>
</evidence>
<dbReference type="InterPro" id="IPR001638">
    <property type="entry name" value="Solute-binding_3/MltF_N"/>
</dbReference>
<dbReference type="OrthoDB" id="9180959at2"/>
<dbReference type="CDD" id="cd13708">
    <property type="entry name" value="PBP2_BvgS_like_1"/>
    <property type="match status" value="1"/>
</dbReference>
<dbReference type="InterPro" id="IPR000160">
    <property type="entry name" value="GGDEF_dom"/>
</dbReference>
<dbReference type="SUPFAM" id="SSF53850">
    <property type="entry name" value="Periplasmic binding protein-like II"/>
    <property type="match status" value="1"/>
</dbReference>
<dbReference type="SUPFAM" id="SSF55073">
    <property type="entry name" value="Nucleotide cyclase"/>
    <property type="match status" value="1"/>
</dbReference>
<feature type="compositionally biased region" description="Polar residues" evidence="3">
    <location>
        <begin position="485"/>
        <end position="497"/>
    </location>
</feature>
<dbReference type="CDD" id="cd01949">
    <property type="entry name" value="GGDEF"/>
    <property type="match status" value="1"/>
</dbReference>
<evidence type="ECO:0000259" key="5">
    <source>
        <dbReference type="PROSITE" id="PS50887"/>
    </source>
</evidence>
<dbReference type="InterPro" id="IPR029787">
    <property type="entry name" value="Nucleotide_cyclase"/>
</dbReference>
<dbReference type="FunFam" id="3.30.70.270:FF:000001">
    <property type="entry name" value="Diguanylate cyclase domain protein"/>
    <property type="match status" value="1"/>
</dbReference>
<keyword evidence="4" id="KW-1133">Transmembrane helix</keyword>
<dbReference type="Gene3D" id="3.30.70.270">
    <property type="match status" value="1"/>
</dbReference>
<comment type="cofactor">
    <cofactor evidence="1">
        <name>Mg(2+)</name>
        <dbReference type="ChEBI" id="CHEBI:18420"/>
    </cofactor>
</comment>
<keyword evidence="4" id="KW-0812">Transmembrane</keyword>
<dbReference type="Pfam" id="PF00497">
    <property type="entry name" value="SBP_bac_3"/>
    <property type="match status" value="1"/>
</dbReference>
<proteinExistence type="predicted"/>
<feature type="coiled-coil region" evidence="2">
    <location>
        <begin position="305"/>
        <end position="332"/>
    </location>
</feature>
<dbReference type="NCBIfam" id="TIGR00254">
    <property type="entry name" value="GGDEF"/>
    <property type="match status" value="1"/>
</dbReference>
<dbReference type="SMART" id="SM00062">
    <property type="entry name" value="PBPb"/>
    <property type="match status" value="1"/>
</dbReference>
<evidence type="ECO:0000313" key="7">
    <source>
        <dbReference type="Proteomes" id="UP000182350"/>
    </source>
</evidence>
<dbReference type="RefSeq" id="WP_084661761.1">
    <property type="nucleotide sequence ID" value="NZ_FPJW01000001.1"/>
</dbReference>
<dbReference type="Proteomes" id="UP000182350">
    <property type="component" value="Unassembled WGS sequence"/>
</dbReference>
<organism evidence="6 7">
    <name type="scientific">Marinospirillum alkaliphilum DSM 21637</name>
    <dbReference type="NCBI Taxonomy" id="1122209"/>
    <lineage>
        <taxon>Bacteria</taxon>
        <taxon>Pseudomonadati</taxon>
        <taxon>Pseudomonadota</taxon>
        <taxon>Gammaproteobacteria</taxon>
        <taxon>Oceanospirillales</taxon>
        <taxon>Oceanospirillaceae</taxon>
        <taxon>Marinospirillum</taxon>
    </lineage>
</organism>
<evidence type="ECO:0000313" key="6">
    <source>
        <dbReference type="EMBL" id="SFX00961.1"/>
    </source>
</evidence>
<dbReference type="InterPro" id="IPR052163">
    <property type="entry name" value="DGC-Regulatory_Protein"/>
</dbReference>
<dbReference type="Gene3D" id="3.40.190.10">
    <property type="entry name" value="Periplasmic binding protein-like II"/>
    <property type="match status" value="2"/>
</dbReference>
<accession>A0A1K1TJQ6</accession>
<keyword evidence="4" id="KW-0472">Membrane</keyword>
<evidence type="ECO:0000256" key="4">
    <source>
        <dbReference type="SAM" id="Phobius"/>
    </source>
</evidence>
<evidence type="ECO:0000256" key="2">
    <source>
        <dbReference type="SAM" id="Coils"/>
    </source>
</evidence>
<dbReference type="GO" id="GO:0003824">
    <property type="term" value="F:catalytic activity"/>
    <property type="evidence" value="ECO:0007669"/>
    <property type="project" value="UniProtKB-ARBA"/>
</dbReference>
<dbReference type="PROSITE" id="PS50887">
    <property type="entry name" value="GGDEF"/>
    <property type="match status" value="1"/>
</dbReference>
<dbReference type="SMART" id="SM00267">
    <property type="entry name" value="GGDEF"/>
    <property type="match status" value="1"/>
</dbReference>